<feature type="region of interest" description="Disordered" evidence="1">
    <location>
        <begin position="1"/>
        <end position="26"/>
    </location>
</feature>
<dbReference type="AlphaFoldDB" id="A0AAD1IHZ4"/>
<evidence type="ECO:0000256" key="1">
    <source>
        <dbReference type="SAM" id="MobiDB-lite"/>
    </source>
</evidence>
<accession>A0AAD1IHZ4</accession>
<evidence type="ECO:0000313" key="3">
    <source>
        <dbReference type="Proteomes" id="UP000466607"/>
    </source>
</evidence>
<gene>
    <name evidence="2" type="ORF">MLIT_07380</name>
</gene>
<proteinExistence type="predicted"/>
<sequence length="109" mass="11349">MEVTLDDTATCTEDSEHRGYEGQESAMRTSKLIRTSVVSVGVAMSIAAAPIAHAAPSGPTCSATELSTLCQSPGNAQIVSTPPPVDYQAQLPYYGGFGFYPFGFGGIGR</sequence>
<dbReference type="Proteomes" id="UP000466607">
    <property type="component" value="Chromosome"/>
</dbReference>
<name>A0AAD1IHZ4_9MYCO</name>
<protein>
    <recommendedName>
        <fullName evidence="4">Keratin associated protein</fullName>
    </recommendedName>
</protein>
<dbReference type="EMBL" id="AP022586">
    <property type="protein sequence ID" value="BBY15146.1"/>
    <property type="molecule type" value="Genomic_DNA"/>
</dbReference>
<evidence type="ECO:0000313" key="2">
    <source>
        <dbReference type="EMBL" id="BBY15146.1"/>
    </source>
</evidence>
<keyword evidence="3" id="KW-1185">Reference proteome</keyword>
<reference evidence="2 3" key="1">
    <citation type="journal article" date="2019" name="Emerg. Microbes Infect.">
        <title>Comprehensive subspecies identification of 175 nontuberculous mycobacteria species based on 7547 genomic profiles.</title>
        <authorList>
            <person name="Matsumoto Y."/>
            <person name="Kinjo T."/>
            <person name="Motooka D."/>
            <person name="Nabeya D."/>
            <person name="Jung N."/>
            <person name="Uechi K."/>
            <person name="Horii T."/>
            <person name="Iida T."/>
            <person name="Fujita J."/>
            <person name="Nakamura S."/>
        </authorList>
    </citation>
    <scope>NUCLEOTIDE SEQUENCE [LARGE SCALE GENOMIC DNA]</scope>
    <source>
        <strain evidence="2 3">JCM 17423</strain>
    </source>
</reference>
<organism evidence="2 3">
    <name type="scientific">Mycolicibacterium litorale</name>
    <dbReference type="NCBI Taxonomy" id="758802"/>
    <lineage>
        <taxon>Bacteria</taxon>
        <taxon>Bacillati</taxon>
        <taxon>Actinomycetota</taxon>
        <taxon>Actinomycetes</taxon>
        <taxon>Mycobacteriales</taxon>
        <taxon>Mycobacteriaceae</taxon>
        <taxon>Mycolicibacterium</taxon>
    </lineage>
</organism>
<evidence type="ECO:0008006" key="4">
    <source>
        <dbReference type="Google" id="ProtNLM"/>
    </source>
</evidence>